<comment type="caution">
    <text evidence="1">The sequence shown here is derived from an EMBL/GenBank/DDBJ whole genome shotgun (WGS) entry which is preliminary data.</text>
</comment>
<keyword evidence="2" id="KW-1185">Reference proteome</keyword>
<gene>
    <name evidence="1" type="ORF">DHETER_LOCUS15147</name>
</gene>
<organism evidence="1 2">
    <name type="scientific">Dentiscutata heterogama</name>
    <dbReference type="NCBI Taxonomy" id="1316150"/>
    <lineage>
        <taxon>Eukaryota</taxon>
        <taxon>Fungi</taxon>
        <taxon>Fungi incertae sedis</taxon>
        <taxon>Mucoromycota</taxon>
        <taxon>Glomeromycotina</taxon>
        <taxon>Glomeromycetes</taxon>
        <taxon>Diversisporales</taxon>
        <taxon>Gigasporaceae</taxon>
        <taxon>Dentiscutata</taxon>
    </lineage>
</organism>
<dbReference type="EMBL" id="CAJVPU010050411">
    <property type="protein sequence ID" value="CAG8759304.1"/>
    <property type="molecule type" value="Genomic_DNA"/>
</dbReference>
<sequence length="72" mass="8151">IARTGRHNVLNRVIDAERPYDFISMIFEGETPIQWGCHVRITLQELIGPGGSRPGGPRSTFYQYCLHASHVQ</sequence>
<proteinExistence type="predicted"/>
<accession>A0ACA9QNQ0</accession>
<feature type="non-terminal residue" evidence="1">
    <location>
        <position position="1"/>
    </location>
</feature>
<name>A0ACA9QNQ0_9GLOM</name>
<feature type="non-terminal residue" evidence="1">
    <location>
        <position position="72"/>
    </location>
</feature>
<dbReference type="Proteomes" id="UP000789702">
    <property type="component" value="Unassembled WGS sequence"/>
</dbReference>
<protein>
    <submittedName>
        <fullName evidence="1">14308_t:CDS:1</fullName>
    </submittedName>
</protein>
<evidence type="ECO:0000313" key="2">
    <source>
        <dbReference type="Proteomes" id="UP000789702"/>
    </source>
</evidence>
<evidence type="ECO:0000313" key="1">
    <source>
        <dbReference type="EMBL" id="CAG8759304.1"/>
    </source>
</evidence>
<reference evidence="1" key="1">
    <citation type="submission" date="2021-06" db="EMBL/GenBank/DDBJ databases">
        <authorList>
            <person name="Kallberg Y."/>
            <person name="Tangrot J."/>
            <person name="Rosling A."/>
        </authorList>
    </citation>
    <scope>NUCLEOTIDE SEQUENCE</scope>
    <source>
        <strain evidence="1">IL203A</strain>
    </source>
</reference>